<dbReference type="RefSeq" id="WP_338733779.1">
    <property type="nucleotide sequence ID" value="NZ_CP136924.1"/>
</dbReference>
<dbReference type="SUPFAM" id="SSF49344">
    <property type="entry name" value="CBD9-like"/>
    <property type="match status" value="1"/>
</dbReference>
<proteinExistence type="predicted"/>
<accession>A0AAU6NZU7</accession>
<dbReference type="GO" id="GO:0030246">
    <property type="term" value="F:carbohydrate binding"/>
    <property type="evidence" value="ECO:0007669"/>
    <property type="project" value="InterPro"/>
</dbReference>
<evidence type="ECO:0000259" key="2">
    <source>
        <dbReference type="Pfam" id="PF19313"/>
    </source>
</evidence>
<dbReference type="Pfam" id="PF19313">
    <property type="entry name" value="DUF5916"/>
    <property type="match status" value="1"/>
</dbReference>
<evidence type="ECO:0000313" key="5">
    <source>
        <dbReference type="Proteomes" id="UP001368318"/>
    </source>
</evidence>
<dbReference type="GO" id="GO:0016052">
    <property type="term" value="P:carbohydrate catabolic process"/>
    <property type="evidence" value="ECO:0007669"/>
    <property type="project" value="InterPro"/>
</dbReference>
<organism evidence="3 5">
    <name type="scientific">Mangrovimonas cancribranchiae</name>
    <dbReference type="NCBI Taxonomy" id="3080055"/>
    <lineage>
        <taxon>Bacteria</taxon>
        <taxon>Pseudomonadati</taxon>
        <taxon>Bacteroidota</taxon>
        <taxon>Flavobacteriia</taxon>
        <taxon>Flavobacteriales</taxon>
        <taxon>Flavobacteriaceae</taxon>
        <taxon>Mangrovimonas</taxon>
    </lineage>
</organism>
<dbReference type="InterPro" id="IPR045670">
    <property type="entry name" value="DUF5916"/>
</dbReference>
<dbReference type="GO" id="GO:0004553">
    <property type="term" value="F:hydrolase activity, hydrolyzing O-glycosyl compounds"/>
    <property type="evidence" value="ECO:0007669"/>
    <property type="project" value="InterPro"/>
</dbReference>
<dbReference type="EMBL" id="CP136925">
    <property type="protein sequence ID" value="WXA14366.1"/>
    <property type="molecule type" value="Genomic_DNA"/>
</dbReference>
<feature type="domain" description="DUF5916" evidence="2">
    <location>
        <begin position="228"/>
        <end position="803"/>
    </location>
</feature>
<evidence type="ECO:0000259" key="1">
    <source>
        <dbReference type="Pfam" id="PF06452"/>
    </source>
</evidence>
<dbReference type="EMBL" id="CP136924">
    <property type="protein sequence ID" value="WXA03211.1"/>
    <property type="molecule type" value="Genomic_DNA"/>
</dbReference>
<dbReference type="Proteomes" id="UP001368318">
    <property type="component" value="Chromosome"/>
</dbReference>
<keyword evidence="5" id="KW-1185">Reference proteome</keyword>
<evidence type="ECO:0000313" key="3">
    <source>
        <dbReference type="EMBL" id="WXA03211.1"/>
    </source>
</evidence>
<name>A0AAU6NZU7_9FLAO</name>
<dbReference type="AlphaFoldDB" id="A0AAU6NZU7"/>
<dbReference type="KEGG" id="mcaa:R3L15_05670"/>
<dbReference type="Pfam" id="PF06452">
    <property type="entry name" value="CBM9_1"/>
    <property type="match status" value="1"/>
</dbReference>
<evidence type="ECO:0000313" key="4">
    <source>
        <dbReference type="EMBL" id="WXA14366.1"/>
    </source>
</evidence>
<reference evidence="3 5" key="1">
    <citation type="submission" date="2023-10" db="EMBL/GenBank/DDBJ databases">
        <title>Culture-based analysis of two novel bacteria associated with mangrove crab gills.</title>
        <authorList>
            <person name="Yang X."/>
            <person name="Garuglieri E."/>
            <person name="Van Goethem M.W."/>
            <person name="Fusi M."/>
            <person name="Marasco R."/>
            <person name="Daffonchio D.G."/>
        </authorList>
    </citation>
    <scope>NUCLEOTIDE SEQUENCE [LARGE SCALE GENOMIC DNA]</scope>
    <source>
        <strain evidence="4">UG2-1</strain>
        <strain evidence="3">UG2-2</strain>
        <strain evidence="5">UG2_2</strain>
    </source>
</reference>
<feature type="domain" description="Carbohydrate-binding" evidence="1">
    <location>
        <begin position="36"/>
        <end position="190"/>
    </location>
</feature>
<gene>
    <name evidence="4" type="ORF">R3L15_05670</name>
    <name evidence="3" type="ORF">R3L16_01730</name>
</gene>
<dbReference type="CDD" id="cd09618">
    <property type="entry name" value="CBM9_like_2"/>
    <property type="match status" value="1"/>
</dbReference>
<dbReference type="InterPro" id="IPR010502">
    <property type="entry name" value="Carb-bd_dom_fam9"/>
</dbReference>
<protein>
    <submittedName>
        <fullName evidence="3">DUF5916 domain-containing protein</fullName>
    </submittedName>
</protein>
<dbReference type="Gene3D" id="2.60.40.1190">
    <property type="match status" value="1"/>
</dbReference>
<sequence length="808" mass="92037">MRLATVFIYFFITLISVQAQEKKHLNIKRTTTPPKIDGIIDDKVWQNAQEATNFIQFKPDVGNTLPSHQKTSVKATYDDHAIYFAAFLHDNPKDIMKQFNQRDNFGQQDFFGIILNPNNDAQNDTEFFIFPSGNQADAVASPSIGEDFGWNAVWESAVKIGSNGWVIEVKIPYRCLRFSNKEVQTWGIQFHRHFRTDRSQYTWNPINPTKGNIGLYHGVLTGIQNIQPPTRLSFYPFASGLYTTQDGKSEDKFTLGLDLKYGISENFTLDATLIPDFSQAGFDDVQLNLGPFEQTFAEQRQFFTEGVDLFNKGGLFYSRRVGSAPVGRPNLSNDEEITNFPSKVKVLNAVKVSGRTKNGLGIGFFNAITEKTNAKIKNTITGETRNEVVEPVTNYNIFVVDKQFNSNSSVSLINTNVTRNGHFRDANVTGVLADITNKSNTINATGQLKMSNINMPNGTSTGFSSELGVRKINGNYRYGIYHNLANDDYDINDLGVIFRNNYNNFSADVSYRIFEPTTTFNTFNANLWVDYSRLLKPSTYTGTNIGASFNATNKKLHSFGASASFEPGKQYDYFEPRTEGYHFIYENKYNVNTWISSNYNNTFALDTSLGAAGILENNRDAFNYWYSISPRIKFSEKFILVYSYEFDNYNGDRGFVTKQDNHIIFGQRDRRTVVNSLSGNYNFNALNALTLTFRNYWSTVTYHDNLYTLQENGRLTQEAGLTTTDIQNPDVNFNTWNLDLSYTWQFAPGSLLSALYRNQLFENSNEASKAYFESLDTLFQQPIQHTFSLRLVYFIDFNTIKNKLKKKV</sequence>